<dbReference type="GO" id="GO:0050380">
    <property type="term" value="F:undecaprenyl-diphosphatase activity"/>
    <property type="evidence" value="ECO:0007669"/>
    <property type="project" value="UniProtKB-EC"/>
</dbReference>
<reference evidence="2 3" key="1">
    <citation type="submission" date="2018-06" db="EMBL/GenBank/DDBJ databases">
        <authorList>
            <consortium name="Pathogen Informatics"/>
            <person name="Doyle S."/>
        </authorList>
    </citation>
    <scope>NUCLEOTIDE SEQUENCE [LARGE SCALE GENOMIC DNA]</scope>
    <source>
        <strain evidence="3">NCTC 10815</strain>
    </source>
</reference>
<dbReference type="InterPro" id="IPR036938">
    <property type="entry name" value="PAP2/HPO_sf"/>
</dbReference>
<accession>A0A378MJI6</accession>
<feature type="domain" description="Phosphatidic acid phosphatase type 2/haloperoxidase" evidence="1">
    <location>
        <begin position="94"/>
        <end position="205"/>
    </location>
</feature>
<dbReference type="EC" id="3.6.1.27" evidence="2"/>
<dbReference type="SMART" id="SM00014">
    <property type="entry name" value="acidPPc"/>
    <property type="match status" value="1"/>
</dbReference>
<dbReference type="Gene3D" id="1.20.144.10">
    <property type="entry name" value="Phosphatidic acid phosphatase type 2/haloperoxidase"/>
    <property type="match status" value="2"/>
</dbReference>
<dbReference type="Pfam" id="PF01569">
    <property type="entry name" value="PAP2"/>
    <property type="match status" value="1"/>
</dbReference>
<organism evidence="2 3">
    <name type="scientific">Listeria grayi</name>
    <name type="common">Listeria murrayi</name>
    <dbReference type="NCBI Taxonomy" id="1641"/>
    <lineage>
        <taxon>Bacteria</taxon>
        <taxon>Bacillati</taxon>
        <taxon>Bacillota</taxon>
        <taxon>Bacilli</taxon>
        <taxon>Bacillales</taxon>
        <taxon>Listeriaceae</taxon>
        <taxon>Listeria</taxon>
    </lineage>
</organism>
<evidence type="ECO:0000259" key="1">
    <source>
        <dbReference type="SMART" id="SM00014"/>
    </source>
</evidence>
<evidence type="ECO:0000313" key="2">
    <source>
        <dbReference type="EMBL" id="STY45572.1"/>
    </source>
</evidence>
<dbReference type="OrthoDB" id="9789113at2"/>
<dbReference type="EMBL" id="UGPG01000001">
    <property type="protein sequence ID" value="STY45572.1"/>
    <property type="molecule type" value="Genomic_DNA"/>
</dbReference>
<keyword evidence="2" id="KW-0378">Hydrolase</keyword>
<evidence type="ECO:0000313" key="3">
    <source>
        <dbReference type="Proteomes" id="UP000254879"/>
    </source>
</evidence>
<dbReference type="AlphaFoldDB" id="A0A378MJI6"/>
<protein>
    <submittedName>
        <fullName evidence="2">Undecaprenyl-diphosphatase ybjG</fullName>
        <ecNumber evidence="2">3.6.1.27</ecNumber>
    </submittedName>
</protein>
<sequence length="232" mass="25820">MNKNQKTITALLAVGIVALILFLIDMVGIIKESNWVAKFDLYWIHHIHTDFTSGKTAFIKFYTHLGSAEFVIVYTVIIALILFAFRKFVTGLWFGGTVLVGAIIVNYLLKHIVSRVRPAQGQWLVQESGFSFPSGHATASAVFFSLAALFLMLVVHKVYQRIVIGVVAFLLILSIMYSRIYLGVHYPTDVLGGLLIGVAASTISVAVYLLVKAPLHQLLRKWRLNDKTNLGN</sequence>
<dbReference type="PANTHER" id="PTHR14969">
    <property type="entry name" value="SPHINGOSINE-1-PHOSPHATE PHOSPHOHYDROLASE"/>
    <property type="match status" value="1"/>
</dbReference>
<proteinExistence type="predicted"/>
<dbReference type="Proteomes" id="UP000254879">
    <property type="component" value="Unassembled WGS sequence"/>
</dbReference>
<gene>
    <name evidence="2" type="primary">ybjG</name>
    <name evidence="2" type="ORF">NCTC10815_02954</name>
</gene>
<name>A0A378MJI6_LISGR</name>
<dbReference type="PANTHER" id="PTHR14969:SF13">
    <property type="entry name" value="AT30094P"/>
    <property type="match status" value="1"/>
</dbReference>
<dbReference type="InterPro" id="IPR000326">
    <property type="entry name" value="PAP2/HPO"/>
</dbReference>
<dbReference type="SUPFAM" id="SSF48317">
    <property type="entry name" value="Acid phosphatase/Vanadium-dependent haloperoxidase"/>
    <property type="match status" value="1"/>
</dbReference>
<dbReference type="CDD" id="cd03392">
    <property type="entry name" value="PAP2_like_2"/>
    <property type="match status" value="1"/>
</dbReference>
<dbReference type="RefSeq" id="WP_003758261.1">
    <property type="nucleotide sequence ID" value="NZ_CABKNG010000002.1"/>
</dbReference>